<proteinExistence type="predicted"/>
<keyword evidence="2" id="KW-1185">Reference proteome</keyword>
<evidence type="ECO:0000313" key="1">
    <source>
        <dbReference type="EMBL" id="CAG9335410.1"/>
    </source>
</evidence>
<organism evidence="1 2">
    <name type="scientific">Blepharisma stoltei</name>
    <dbReference type="NCBI Taxonomy" id="1481888"/>
    <lineage>
        <taxon>Eukaryota</taxon>
        <taxon>Sar</taxon>
        <taxon>Alveolata</taxon>
        <taxon>Ciliophora</taxon>
        <taxon>Postciliodesmatophora</taxon>
        <taxon>Heterotrichea</taxon>
        <taxon>Heterotrichida</taxon>
        <taxon>Blepharismidae</taxon>
        <taxon>Blepharisma</taxon>
    </lineage>
</organism>
<dbReference type="Proteomes" id="UP001162131">
    <property type="component" value="Unassembled WGS sequence"/>
</dbReference>
<comment type="caution">
    <text evidence="1">The sequence shown here is derived from an EMBL/GenBank/DDBJ whole genome shotgun (WGS) entry which is preliminary data.</text>
</comment>
<name>A0AAU9K794_9CILI</name>
<accession>A0AAU9K794</accession>
<gene>
    <name evidence="1" type="ORF">BSTOLATCC_MIC63883</name>
</gene>
<sequence>MNKSKQYDILPRAFPSPIRAMTPERMNHLSFQAIKPNHSQLTIKSKPTNLANFSKRIYPLNMHVDTFLTKNELRQSKGTPMAEIPDFLNDFVDNTSRLKYDAKSQLFSPTACTFSANRTQRKYRLRSKTADPNASPRRKKLIQKNEGFFTHEKILFEESRLYKPNIIYINPKSKIILYSQSPINSIGKNFRRDSSPSHGRSITPNNLTTAKEKLETADTHIRPYEFEKFQIEKPAMTFGEKLARIKDMVIDPVVNQFE</sequence>
<protein>
    <submittedName>
        <fullName evidence="1">Uncharacterized protein</fullName>
    </submittedName>
</protein>
<dbReference type="AlphaFoldDB" id="A0AAU9K794"/>
<evidence type="ECO:0000313" key="2">
    <source>
        <dbReference type="Proteomes" id="UP001162131"/>
    </source>
</evidence>
<dbReference type="EMBL" id="CAJZBQ010000062">
    <property type="protein sequence ID" value="CAG9335410.1"/>
    <property type="molecule type" value="Genomic_DNA"/>
</dbReference>
<reference evidence="1" key="1">
    <citation type="submission" date="2021-09" db="EMBL/GenBank/DDBJ databases">
        <authorList>
            <consortium name="AG Swart"/>
            <person name="Singh M."/>
            <person name="Singh A."/>
            <person name="Seah K."/>
            <person name="Emmerich C."/>
        </authorList>
    </citation>
    <scope>NUCLEOTIDE SEQUENCE</scope>
    <source>
        <strain evidence="1">ATCC30299</strain>
    </source>
</reference>